<dbReference type="WBParaSite" id="nRc.2.0.1.t20700-RA">
    <property type="protein sequence ID" value="nRc.2.0.1.t20700-RA"/>
    <property type="gene ID" value="nRc.2.0.1.g20700"/>
</dbReference>
<evidence type="ECO:0000313" key="2">
    <source>
        <dbReference type="Proteomes" id="UP000887565"/>
    </source>
</evidence>
<dbReference type="PANTHER" id="PTHR35572">
    <property type="entry name" value="PROTEIN CBG04538-RELATED"/>
    <property type="match status" value="1"/>
</dbReference>
<dbReference type="InterPro" id="IPR055119">
    <property type="entry name" value="Mig18_Fn1"/>
</dbReference>
<evidence type="ECO:0000313" key="3">
    <source>
        <dbReference type="WBParaSite" id="nRc.2.0.1.t20700-RA"/>
    </source>
</evidence>
<dbReference type="Pfam" id="PF23003">
    <property type="entry name" value="Fn1_2"/>
    <property type="match status" value="2"/>
</dbReference>
<name>A0A915J2R9_ROMCU</name>
<organism evidence="2 3">
    <name type="scientific">Romanomermis culicivorax</name>
    <name type="common">Nematode worm</name>
    <dbReference type="NCBI Taxonomy" id="13658"/>
    <lineage>
        <taxon>Eukaryota</taxon>
        <taxon>Metazoa</taxon>
        <taxon>Ecdysozoa</taxon>
        <taxon>Nematoda</taxon>
        <taxon>Enoplea</taxon>
        <taxon>Dorylaimia</taxon>
        <taxon>Mermithida</taxon>
        <taxon>Mermithoidea</taxon>
        <taxon>Mermithidae</taxon>
        <taxon>Romanomermis</taxon>
    </lineage>
</organism>
<keyword evidence="2" id="KW-1185">Reference proteome</keyword>
<accession>A0A915J2R9</accession>
<protein>
    <recommendedName>
        <fullName evidence="1">Abnormal cell migration protein 18-like fibronectin type I domain-containing protein</fullName>
    </recommendedName>
</protein>
<proteinExistence type="predicted"/>
<dbReference type="AlphaFoldDB" id="A0A915J2R9"/>
<dbReference type="OMA" id="LEAFACI"/>
<dbReference type="PANTHER" id="PTHR35572:SF3">
    <property type="entry name" value="ABNORMAL CELL MIGRATION PROTEIN 18"/>
    <property type="match status" value="1"/>
</dbReference>
<reference evidence="3" key="1">
    <citation type="submission" date="2022-11" db="UniProtKB">
        <authorList>
            <consortium name="WormBaseParasite"/>
        </authorList>
    </citation>
    <scope>IDENTIFICATION</scope>
</reference>
<dbReference type="Proteomes" id="UP000887565">
    <property type="component" value="Unplaced"/>
</dbReference>
<feature type="domain" description="Abnormal cell migration protein 18-like fibronectin type I" evidence="1">
    <location>
        <begin position="98"/>
        <end position="166"/>
    </location>
</feature>
<dbReference type="InterPro" id="IPR040282">
    <property type="entry name" value="Mig-18-like"/>
</dbReference>
<feature type="domain" description="Abnormal cell migration protein 18-like fibronectin type I" evidence="1">
    <location>
        <begin position="210"/>
        <end position="251"/>
    </location>
</feature>
<evidence type="ECO:0000259" key="1">
    <source>
        <dbReference type="Pfam" id="PF23003"/>
    </source>
</evidence>
<sequence>MMPKPWRKTETDDDHLLPDMLHSMGGSKSKISGEQCYEGAQTRQGSFWYVCRQGREVPISCVAPDGRTQFAIGQTFKTPNFLLQCSQPTPNGIQMAPVACITPAGQIVYPGNMFTPDQTFYFRCIQSENSLQTQLAGCVGPSQELVPDGGLLRRGQFLYKCQFTHNGIKLEAFACIFDNRQYYPDQDILTPAVWYRCETDGNGGIAIKLKGCIKQGQRQEVGKRFNDGVFAYICKLEDSRIYPQPVGCVERFYNGTMAEYDLGQKWLSEVTSFDYNRYVFECQKDGSWLRKNAVQCYYNTPEGAGYLRGGCMRKVGQRLVQCHGPTQQSPNVRMRIQEPYNDHSQLGGSLTAEGLAFC</sequence>